<protein>
    <submittedName>
        <fullName evidence="1">Uncharacterized protein</fullName>
    </submittedName>
</protein>
<dbReference type="Proteomes" id="UP000005867">
    <property type="component" value="Chromosome"/>
</dbReference>
<gene>
    <name evidence="1" type="ORF">P186_0440</name>
</gene>
<keyword evidence="2" id="KW-1185">Reference proteome</keyword>
<name>G7VGR1_9CREN</name>
<proteinExistence type="predicted"/>
<evidence type="ECO:0000313" key="1">
    <source>
        <dbReference type="EMBL" id="AET31894.1"/>
    </source>
</evidence>
<dbReference type="STRING" id="1104324.P186_0440"/>
<reference evidence="1 2" key="1">
    <citation type="journal article" date="2012" name="J. Bacteriol.">
        <title>Complete genome sequence of strain 1860, a crenarchaeon of the genus pyrobaculum able to grow with various electron acceptors.</title>
        <authorList>
            <person name="Mardanov A.V."/>
            <person name="Gumerov V.M."/>
            <person name="Slobodkina G.B."/>
            <person name="Beletsky A.V."/>
            <person name="Bonch-Osmolovskaya E.A."/>
            <person name="Ravin N.V."/>
            <person name="Skryabin K.G."/>
        </authorList>
    </citation>
    <scope>NUCLEOTIDE SEQUENCE [LARGE SCALE GENOMIC DNA]</scope>
    <source>
        <strain evidence="1 2">1860</strain>
    </source>
</reference>
<dbReference type="HOGENOM" id="CLU_1025337_0_0_2"/>
<organism evidence="1 2">
    <name type="scientific">Pyrobaculum ferrireducens</name>
    <dbReference type="NCBI Taxonomy" id="1104324"/>
    <lineage>
        <taxon>Archaea</taxon>
        <taxon>Thermoproteota</taxon>
        <taxon>Thermoprotei</taxon>
        <taxon>Thermoproteales</taxon>
        <taxon>Thermoproteaceae</taxon>
        <taxon>Pyrobaculum</taxon>
    </lineage>
</organism>
<accession>G7VGR1</accession>
<sequence length="271" mass="31155">MHTDGAFERFLNGSNFYFRLYIDGEWCDLWSRDAAFVDNGTHITLMLKDGRAQCRTGSYRGREEGGWILFEVYNITKQGTVRGVEPFYVPPGVNAVVVYRDYQLPGLTVLNKTAFFVIVEEGSMKYNAVVIEREISVSRETAMHMLNETARLEPWLRSQGIILAPFKWRYEGGKLYLKPDIELRFSRPVDRRPLATGNTTYYFYFDGDVMLLPAMDIYRSATYIPEHGGWYRLSRLVVAHNSLGYLPHPLPEIFMIHPASTGKGEITVILK</sequence>
<evidence type="ECO:0000313" key="2">
    <source>
        <dbReference type="Proteomes" id="UP000005867"/>
    </source>
</evidence>
<dbReference type="BioCyc" id="PSP1104324:GJSN-429-MONOMER"/>
<dbReference type="KEGG" id="pyr:P186_0440"/>
<dbReference type="EMBL" id="CP003098">
    <property type="protein sequence ID" value="AET31894.1"/>
    <property type="molecule type" value="Genomic_DNA"/>
</dbReference>
<dbReference type="AlphaFoldDB" id="G7VGR1"/>